<reference key="1">
    <citation type="submission" date="2010-09" db="EMBL/GenBank/DDBJ databases">
        <title>Complete sequence of Caldicellulosiruptor hydrothermalis 108.</title>
        <authorList>
            <consortium name="US DOE Joint Genome Institute"/>
            <person name="Lucas S."/>
            <person name="Copeland A."/>
            <person name="Lapidus A."/>
            <person name="Cheng J.-F."/>
            <person name="Bruce D."/>
            <person name="Goodwin L."/>
            <person name="Pitluck S."/>
            <person name="Davenport K."/>
            <person name="Detter J.C."/>
            <person name="Han C."/>
            <person name="Tapia R."/>
            <person name="Land M."/>
            <person name="Hauser L."/>
            <person name="Chang Y.-J."/>
            <person name="Jeffries C."/>
            <person name="Kyrpides N."/>
            <person name="Ivanova N."/>
            <person name="Mikhailova N."/>
            <person name="Blumer-Schuette S.E."/>
            <person name="Kelly R.M."/>
            <person name="Woyke T."/>
        </authorList>
    </citation>
    <scope>NUCLEOTIDE SEQUENCE</scope>
    <source>
        <strain>108</strain>
    </source>
</reference>
<dbReference type="GO" id="GO:0016787">
    <property type="term" value="F:hydrolase activity"/>
    <property type="evidence" value="ECO:0007669"/>
    <property type="project" value="UniProtKB-KW"/>
</dbReference>
<keyword evidence="2" id="KW-0378">Hydrolase</keyword>
<protein>
    <submittedName>
        <fullName evidence="6">Metallophosphoesterase</fullName>
    </submittedName>
</protein>
<keyword evidence="3" id="KW-0408">Iron</keyword>
<dbReference type="InterPro" id="IPR029052">
    <property type="entry name" value="Metallo-depent_PP-like"/>
</dbReference>
<evidence type="ECO:0000313" key="6">
    <source>
        <dbReference type="EMBL" id="ADQ07664.1"/>
    </source>
</evidence>
<evidence type="ECO:0000256" key="3">
    <source>
        <dbReference type="ARBA" id="ARBA00023004"/>
    </source>
</evidence>
<dbReference type="EMBL" id="CP002219">
    <property type="protein sequence ID" value="ADQ07664.1"/>
    <property type="molecule type" value="Genomic_DNA"/>
</dbReference>
<dbReference type="GO" id="GO:0046872">
    <property type="term" value="F:metal ion binding"/>
    <property type="evidence" value="ECO:0007669"/>
    <property type="project" value="UniProtKB-KW"/>
</dbReference>
<dbReference type="InterPro" id="IPR050884">
    <property type="entry name" value="CNP_phosphodiesterase-III"/>
</dbReference>
<dbReference type="RefSeq" id="WP_013403814.1">
    <property type="nucleotide sequence ID" value="NC_014652.1"/>
</dbReference>
<reference evidence="6 7" key="2">
    <citation type="journal article" date="2011" name="J. Bacteriol.">
        <title>Complete genome sequences for the anaerobic, extremely thermophilic plant biomass-degrading bacteria Caldicellulosiruptor hydrothermalis, Caldicellulosiruptor kristjanssonii, Caldicellulosiruptor kronotskyensis, Caldicellulosiruptor owensenis, and Caldicellulosiruptor lactoaceticus.</title>
        <authorList>
            <person name="Blumer-Schuette S.E."/>
            <person name="Ozdemir I."/>
            <person name="Mistry D."/>
            <person name="Lucas S."/>
            <person name="Lapidus A."/>
            <person name="Cheng J.F."/>
            <person name="Goodwin L.A."/>
            <person name="Pitluck S."/>
            <person name="Land M.L."/>
            <person name="Hauser L.J."/>
            <person name="Woyke T."/>
            <person name="Mikhailova N."/>
            <person name="Pati A."/>
            <person name="Kyrpides N.C."/>
            <person name="Ivanova N."/>
            <person name="Detter J.C."/>
            <person name="Walston-Davenport K."/>
            <person name="Han S."/>
            <person name="Adams M.W."/>
            <person name="Kelly R.M."/>
        </authorList>
    </citation>
    <scope>NUCLEOTIDE SEQUENCE [LARGE SCALE GENOMIC DNA]</scope>
    <source>
        <strain evidence="7">DSM 18901 / VKM B-2411 / 108</strain>
    </source>
</reference>
<dbReference type="PANTHER" id="PTHR42988:SF2">
    <property type="entry name" value="CYCLIC NUCLEOTIDE PHOSPHODIESTERASE CBUA0032-RELATED"/>
    <property type="match status" value="1"/>
</dbReference>
<dbReference type="Proteomes" id="UP000006890">
    <property type="component" value="Chromosome"/>
</dbReference>
<name>E4QDX3_CALH1</name>
<keyword evidence="7" id="KW-1185">Reference proteome</keyword>
<evidence type="ECO:0000256" key="2">
    <source>
        <dbReference type="ARBA" id="ARBA00022801"/>
    </source>
</evidence>
<evidence type="ECO:0000313" key="7">
    <source>
        <dbReference type="Proteomes" id="UP000006890"/>
    </source>
</evidence>
<evidence type="ECO:0000256" key="4">
    <source>
        <dbReference type="ARBA" id="ARBA00025742"/>
    </source>
</evidence>
<dbReference type="eggNOG" id="COG1409">
    <property type="taxonomic scope" value="Bacteria"/>
</dbReference>
<evidence type="ECO:0000259" key="5">
    <source>
        <dbReference type="Pfam" id="PF00149"/>
    </source>
</evidence>
<dbReference type="InterPro" id="IPR004843">
    <property type="entry name" value="Calcineurin-like_PHP"/>
</dbReference>
<dbReference type="HOGENOM" id="CLU_064678_0_0_9"/>
<dbReference type="PANTHER" id="PTHR42988">
    <property type="entry name" value="PHOSPHOHYDROLASE"/>
    <property type="match status" value="1"/>
</dbReference>
<dbReference type="AlphaFoldDB" id="E4QDX3"/>
<gene>
    <name evidence="6" type="ordered locus">Calhy_1954</name>
</gene>
<dbReference type="Pfam" id="PF00149">
    <property type="entry name" value="Metallophos"/>
    <property type="match status" value="1"/>
</dbReference>
<dbReference type="OrthoDB" id="9809781at2"/>
<accession>E4QDX3</accession>
<comment type="similarity">
    <text evidence="4">Belongs to the cyclic nucleotide phosphodiesterase class-III family.</text>
</comment>
<dbReference type="KEGG" id="chd:Calhy_1954"/>
<keyword evidence="1" id="KW-0479">Metal-binding</keyword>
<evidence type="ECO:0000256" key="1">
    <source>
        <dbReference type="ARBA" id="ARBA00022723"/>
    </source>
</evidence>
<dbReference type="SUPFAM" id="SSF56300">
    <property type="entry name" value="Metallo-dependent phosphatases"/>
    <property type="match status" value="1"/>
</dbReference>
<feature type="domain" description="Calcineurin-like phosphoesterase" evidence="5">
    <location>
        <begin position="48"/>
        <end position="268"/>
    </location>
</feature>
<organism evidence="6 7">
    <name type="scientific">Caldicellulosiruptor hydrothermalis (strain DSM 18901 / VKM B-2411 / 108)</name>
    <dbReference type="NCBI Taxonomy" id="632292"/>
    <lineage>
        <taxon>Bacteria</taxon>
        <taxon>Bacillati</taxon>
        <taxon>Bacillota</taxon>
        <taxon>Bacillota incertae sedis</taxon>
        <taxon>Caldicellulosiruptorales</taxon>
        <taxon>Caldicellulosiruptoraceae</taxon>
        <taxon>Caldicellulosiruptor</taxon>
    </lineage>
</organism>
<dbReference type="STRING" id="632292.Calhy_1954"/>
<sequence length="382" mass="44092">MRLRKLLLSVISICLLLFLTFYIIHIKGVARSEKLQRLSSISKKTLNFKFAVISDPHISVFKSSKSPTNEVKMFKDSVSLLESTVKEINKIQDIKFVCVLGDLTKDAEPWNVDKVKEILDRLQVPYYVVLGNHDVSVVDSHLKNMGPSVTRSTMIWTFQGHGFSGPNRWWSLDPLPGVHLIGLDSTMIGDWGGYIDNKQLKFLEKDLQNNKSKFTIVMLHHQLLPYTKAEETGENNFNKFVLYNSKQVREVLEKFPQVAVVLSGHRHISTRYKMEKSIAYFTCASTVTYPMRYTIFEIKDWKLTYTTKDVPCDQKVWEEARKNALNTNINTWPRWSAHPNTPSGDSSLLEELEGPSFQKGFVSLTRLKDIMRLLNKRYNHIE</sequence>
<dbReference type="Gene3D" id="3.60.21.10">
    <property type="match status" value="1"/>
</dbReference>
<proteinExistence type="inferred from homology"/>